<evidence type="ECO:0000313" key="1">
    <source>
        <dbReference type="EMBL" id="KAK9140648.1"/>
    </source>
</evidence>
<evidence type="ECO:0000313" key="2">
    <source>
        <dbReference type="Proteomes" id="UP001419268"/>
    </source>
</evidence>
<reference evidence="1 2" key="1">
    <citation type="submission" date="2024-01" db="EMBL/GenBank/DDBJ databases">
        <title>Genome assemblies of Stephania.</title>
        <authorList>
            <person name="Yang L."/>
        </authorList>
    </citation>
    <scope>NUCLEOTIDE SEQUENCE [LARGE SCALE GENOMIC DNA]</scope>
    <source>
        <strain evidence="1">JXDWG</strain>
        <tissue evidence="1">Leaf</tissue>
    </source>
</reference>
<comment type="caution">
    <text evidence="1">The sequence shown here is derived from an EMBL/GenBank/DDBJ whole genome shotgun (WGS) entry which is preliminary data.</text>
</comment>
<sequence length="70" mass="7977">MSSNTSKKVLLFSSSRRLVCITSMLDTSNLFLEMDSSIFFKTLLTSKLLETLLEYDSNLDAWVLMLCVTM</sequence>
<protein>
    <submittedName>
        <fullName evidence="1">Uncharacterized protein</fullName>
    </submittedName>
</protein>
<proteinExistence type="predicted"/>
<name>A0AAP0PD85_9MAGN</name>
<keyword evidence="2" id="KW-1185">Reference proteome</keyword>
<gene>
    <name evidence="1" type="ORF">Scep_010329</name>
</gene>
<dbReference type="AlphaFoldDB" id="A0AAP0PD85"/>
<dbReference type="Proteomes" id="UP001419268">
    <property type="component" value="Unassembled WGS sequence"/>
</dbReference>
<organism evidence="1 2">
    <name type="scientific">Stephania cephalantha</name>
    <dbReference type="NCBI Taxonomy" id="152367"/>
    <lineage>
        <taxon>Eukaryota</taxon>
        <taxon>Viridiplantae</taxon>
        <taxon>Streptophyta</taxon>
        <taxon>Embryophyta</taxon>
        <taxon>Tracheophyta</taxon>
        <taxon>Spermatophyta</taxon>
        <taxon>Magnoliopsida</taxon>
        <taxon>Ranunculales</taxon>
        <taxon>Menispermaceae</taxon>
        <taxon>Menispermoideae</taxon>
        <taxon>Cissampelideae</taxon>
        <taxon>Stephania</taxon>
    </lineage>
</organism>
<dbReference type="EMBL" id="JBBNAG010000004">
    <property type="protein sequence ID" value="KAK9140648.1"/>
    <property type="molecule type" value="Genomic_DNA"/>
</dbReference>
<accession>A0AAP0PD85</accession>